<keyword evidence="6" id="KW-0862">Zinc</keyword>
<dbReference type="Pfam" id="PF00149">
    <property type="entry name" value="Metallophos"/>
    <property type="match status" value="1"/>
</dbReference>
<evidence type="ECO:0000256" key="5">
    <source>
        <dbReference type="ARBA" id="ARBA00022801"/>
    </source>
</evidence>
<keyword evidence="7" id="KW-1015">Disulfide bond</keyword>
<dbReference type="InterPro" id="IPR041805">
    <property type="entry name" value="ASMase/PPN1_MPP"/>
</dbReference>
<protein>
    <recommendedName>
        <fullName evidence="10">Sphingomyelin phosphodiesterase</fullName>
        <ecNumber evidence="10">3.1.4.12</ecNumber>
    </recommendedName>
</protein>
<dbReference type="PANTHER" id="PTHR10340:SF29">
    <property type="entry name" value="SPHINGOMYELIN PHOSPHODIESTERASE"/>
    <property type="match status" value="1"/>
</dbReference>
<evidence type="ECO:0000256" key="4">
    <source>
        <dbReference type="ARBA" id="ARBA00022729"/>
    </source>
</evidence>
<evidence type="ECO:0000259" key="11">
    <source>
        <dbReference type="PROSITE" id="PS50015"/>
    </source>
</evidence>
<keyword evidence="3" id="KW-0479">Metal-binding</keyword>
<comment type="caution">
    <text evidence="12">The sequence shown here is derived from an EMBL/GenBank/DDBJ whole genome shotgun (WGS) entry which is preliminary data.</text>
</comment>
<evidence type="ECO:0000256" key="7">
    <source>
        <dbReference type="ARBA" id="ARBA00023157"/>
    </source>
</evidence>
<keyword evidence="10" id="KW-0326">Glycosidase</keyword>
<name>A0A8J2KAU2_9HEXA</name>
<dbReference type="GO" id="GO:0005764">
    <property type="term" value="C:lysosome"/>
    <property type="evidence" value="ECO:0007669"/>
    <property type="project" value="TreeGrafter"/>
</dbReference>
<keyword evidence="8" id="KW-0325">Glycoprotein</keyword>
<evidence type="ECO:0000256" key="9">
    <source>
        <dbReference type="ARBA" id="ARBA00047268"/>
    </source>
</evidence>
<keyword evidence="13" id="KW-1185">Reference proteome</keyword>
<dbReference type="GO" id="GO:0005615">
    <property type="term" value="C:extracellular space"/>
    <property type="evidence" value="ECO:0007669"/>
    <property type="project" value="TreeGrafter"/>
</dbReference>
<feature type="domain" description="Saposin B-type" evidence="11">
    <location>
        <begin position="124"/>
        <end position="210"/>
    </location>
</feature>
<gene>
    <name evidence="12" type="ORF">AFUS01_LOCUS11600</name>
</gene>
<dbReference type="PROSITE" id="PS50015">
    <property type="entry name" value="SAP_B"/>
    <property type="match status" value="1"/>
</dbReference>
<keyword evidence="4" id="KW-0732">Signal</keyword>
<dbReference type="PANTHER" id="PTHR10340">
    <property type="entry name" value="SPHINGOMYELIN PHOSPHODIESTERASE"/>
    <property type="match status" value="1"/>
</dbReference>
<dbReference type="InterPro" id="IPR008139">
    <property type="entry name" value="SaposinB_dom"/>
</dbReference>
<evidence type="ECO:0000313" key="12">
    <source>
        <dbReference type="EMBL" id="CAG7722469.1"/>
    </source>
</evidence>
<comment type="catalytic activity">
    <reaction evidence="9">
        <text>a sphingomyelin + H2O = phosphocholine + an N-acylsphing-4-enine + H(+)</text>
        <dbReference type="Rhea" id="RHEA:19253"/>
        <dbReference type="ChEBI" id="CHEBI:15377"/>
        <dbReference type="ChEBI" id="CHEBI:15378"/>
        <dbReference type="ChEBI" id="CHEBI:17636"/>
        <dbReference type="ChEBI" id="CHEBI:52639"/>
        <dbReference type="ChEBI" id="CHEBI:295975"/>
        <dbReference type="EC" id="3.1.4.12"/>
    </reaction>
    <physiologicalReaction direction="left-to-right" evidence="9">
        <dbReference type="Rhea" id="RHEA:19254"/>
    </physiologicalReaction>
</comment>
<dbReference type="GO" id="GO:0061750">
    <property type="term" value="F:acid sphingomyelin phosphodiesterase activity"/>
    <property type="evidence" value="ECO:0007669"/>
    <property type="project" value="TreeGrafter"/>
</dbReference>
<evidence type="ECO:0000256" key="3">
    <source>
        <dbReference type="ARBA" id="ARBA00022723"/>
    </source>
</evidence>
<dbReference type="GO" id="GO:0046872">
    <property type="term" value="F:metal ion binding"/>
    <property type="evidence" value="ECO:0007669"/>
    <property type="project" value="UniProtKB-KW"/>
</dbReference>
<evidence type="ECO:0000256" key="6">
    <source>
        <dbReference type="ARBA" id="ARBA00022833"/>
    </source>
</evidence>
<dbReference type="AlphaFoldDB" id="A0A8J2KAU2"/>
<comment type="function">
    <text evidence="10">Converts sphingomyelin to ceramide.</text>
</comment>
<dbReference type="Pfam" id="PF19272">
    <property type="entry name" value="ASMase_C"/>
    <property type="match status" value="1"/>
</dbReference>
<evidence type="ECO:0000256" key="1">
    <source>
        <dbReference type="ARBA" id="ARBA00001947"/>
    </source>
</evidence>
<accession>A0A8J2KAU2</accession>
<dbReference type="OrthoDB" id="282973at2759"/>
<evidence type="ECO:0000256" key="10">
    <source>
        <dbReference type="PIRNR" id="PIRNR000948"/>
    </source>
</evidence>
<dbReference type="InterPro" id="IPR004843">
    <property type="entry name" value="Calcineurin-like_PHP"/>
</dbReference>
<sequence>METLPKCEVKSSDHDRSVPAYWPQTRRVAGQKVKTMKLPTVFGFFIVISLMSQITVSQSNRIQPVSHFAAATSFLTSPAWPENPLSSLLNNRPGSFLKFAFPQLFQMLQRADDIRKTGEESVRAATICRVCKAGLRIFVDFTRALPNPRSVLHVFFFTCKWYRNYSDAFCNEIKDSFGEHFVFMMVNGDRSLSNKFCSILLQPLGCESDDPKGIDWNVRINRTLPAVQQSVGNNSFDIEHYASASTKVLHLTDIHLDLDYVPGSLAECTGILCCRGQKLSEETNQALGAGFYGDYRNCDLPYHTFESALSHIATSHPDIDIIYLTGDFIPHIEFGDDFGRAEFVKLVHNCTQTIVKYFPNTTVVPTLGNHDTLPAFQFTPTRVPLKISTDWLYKSLGEVWTQSGWLLESEARGTFNRGGFFDREVSPGFRIVVLNTNLCYTFNFWQAFEDEDPFGQLQWLSDVLGKAEKLGQKVHILGHIPPSLSECWHVWSKNYYNIITRYHLTVTGQFFGHTHFDEFALYYHPTNKSEATNGVFLGASLTPHTNLNPGYKIYSVDGARGEESTYKIIDHETWIFNLTEANLNPKKPPQWFKLYKATEAYDIPNVFPESLHLFVQKLASNTTIFEKYLRNFYKVADVPQQLICDTSCHKEFICNIVSYNFNNLADCLLADQLWGGQIS</sequence>
<dbReference type="GO" id="GO:0046513">
    <property type="term" value="P:ceramide biosynthetic process"/>
    <property type="evidence" value="ECO:0007669"/>
    <property type="project" value="TreeGrafter"/>
</dbReference>
<dbReference type="InterPro" id="IPR045473">
    <property type="entry name" value="ASM_C"/>
</dbReference>
<dbReference type="GO" id="GO:0006685">
    <property type="term" value="P:sphingomyelin catabolic process"/>
    <property type="evidence" value="ECO:0007669"/>
    <property type="project" value="TreeGrafter"/>
</dbReference>
<reference evidence="12" key="1">
    <citation type="submission" date="2021-06" db="EMBL/GenBank/DDBJ databases">
        <authorList>
            <person name="Hodson N. C."/>
            <person name="Mongue J. A."/>
            <person name="Jaron S. K."/>
        </authorList>
    </citation>
    <scope>NUCLEOTIDE SEQUENCE</scope>
</reference>
<comment type="similarity">
    <text evidence="2 10">Belongs to the acid sphingomyelinase family.</text>
</comment>
<dbReference type="EMBL" id="CAJVCH010089635">
    <property type="protein sequence ID" value="CAG7722469.1"/>
    <property type="molecule type" value="Genomic_DNA"/>
</dbReference>
<evidence type="ECO:0000313" key="13">
    <source>
        <dbReference type="Proteomes" id="UP000708208"/>
    </source>
</evidence>
<comment type="cofactor">
    <cofactor evidence="1">
        <name>Zn(2+)</name>
        <dbReference type="ChEBI" id="CHEBI:29105"/>
    </cofactor>
</comment>
<dbReference type="EC" id="3.1.4.12" evidence="10"/>
<evidence type="ECO:0000256" key="8">
    <source>
        <dbReference type="ARBA" id="ARBA00023180"/>
    </source>
</evidence>
<dbReference type="Proteomes" id="UP000708208">
    <property type="component" value="Unassembled WGS sequence"/>
</dbReference>
<dbReference type="GO" id="GO:0016020">
    <property type="term" value="C:membrane"/>
    <property type="evidence" value="ECO:0007669"/>
    <property type="project" value="GOC"/>
</dbReference>
<dbReference type="InterPro" id="IPR011160">
    <property type="entry name" value="Sphingomy_PDE"/>
</dbReference>
<organism evidence="12 13">
    <name type="scientific">Allacma fusca</name>
    <dbReference type="NCBI Taxonomy" id="39272"/>
    <lineage>
        <taxon>Eukaryota</taxon>
        <taxon>Metazoa</taxon>
        <taxon>Ecdysozoa</taxon>
        <taxon>Arthropoda</taxon>
        <taxon>Hexapoda</taxon>
        <taxon>Collembola</taxon>
        <taxon>Symphypleona</taxon>
        <taxon>Sminthuridae</taxon>
        <taxon>Allacma</taxon>
    </lineage>
</organism>
<proteinExistence type="inferred from homology"/>
<evidence type="ECO:0000256" key="2">
    <source>
        <dbReference type="ARBA" id="ARBA00008234"/>
    </source>
</evidence>
<keyword evidence="5 10" id="KW-0378">Hydrolase</keyword>
<dbReference type="CDD" id="cd00842">
    <property type="entry name" value="MPP_ASMase"/>
    <property type="match status" value="1"/>
</dbReference>
<dbReference type="PIRSF" id="PIRSF000948">
    <property type="entry name" value="Sphingomy_PDE"/>
    <property type="match status" value="1"/>
</dbReference>